<feature type="region of interest" description="Disordered" evidence="4">
    <location>
        <begin position="1"/>
        <end position="32"/>
    </location>
</feature>
<dbReference type="EMBL" id="RRYP01002042">
    <property type="protein sequence ID" value="TNV85204.1"/>
    <property type="molecule type" value="Genomic_DNA"/>
</dbReference>
<accession>A0A8J8T7I1</accession>
<dbReference type="PANTHER" id="PTHR45982:SF1">
    <property type="entry name" value="REGULATOR OF CHROMOSOME CONDENSATION"/>
    <property type="match status" value="1"/>
</dbReference>
<organism evidence="6 7">
    <name type="scientific">Halteria grandinella</name>
    <dbReference type="NCBI Taxonomy" id="5974"/>
    <lineage>
        <taxon>Eukaryota</taxon>
        <taxon>Sar</taxon>
        <taxon>Alveolata</taxon>
        <taxon>Ciliophora</taxon>
        <taxon>Intramacronucleata</taxon>
        <taxon>Spirotrichea</taxon>
        <taxon>Stichotrichia</taxon>
        <taxon>Sporadotrichida</taxon>
        <taxon>Halteriidae</taxon>
        <taxon>Halteria</taxon>
    </lineage>
</organism>
<feature type="compositionally biased region" description="Basic and acidic residues" evidence="4">
    <location>
        <begin position="67"/>
        <end position="85"/>
    </location>
</feature>
<feature type="region of interest" description="Disordered" evidence="4">
    <location>
        <begin position="66"/>
        <end position="85"/>
    </location>
</feature>
<feature type="domain" description="RCC1-like" evidence="5">
    <location>
        <begin position="400"/>
        <end position="631"/>
    </location>
</feature>
<reference evidence="6" key="1">
    <citation type="submission" date="2019-06" db="EMBL/GenBank/DDBJ databases">
        <authorList>
            <person name="Zheng W."/>
        </authorList>
    </citation>
    <scope>NUCLEOTIDE SEQUENCE</scope>
    <source>
        <strain evidence="6">QDHG01</strain>
    </source>
</reference>
<feature type="region of interest" description="Disordered" evidence="4">
    <location>
        <begin position="374"/>
        <end position="396"/>
    </location>
</feature>
<protein>
    <recommendedName>
        <fullName evidence="5">RCC1-like domain-containing protein</fullName>
    </recommendedName>
</protein>
<feature type="repeat" description="RCC1" evidence="3">
    <location>
        <begin position="456"/>
        <end position="506"/>
    </location>
</feature>
<dbReference type="InterPro" id="IPR051553">
    <property type="entry name" value="Ran_GTPase-activating"/>
</dbReference>
<name>A0A8J8T7I1_HALGN</name>
<evidence type="ECO:0000256" key="4">
    <source>
        <dbReference type="SAM" id="MobiDB-lite"/>
    </source>
</evidence>
<evidence type="ECO:0000256" key="1">
    <source>
        <dbReference type="ARBA" id="ARBA00022658"/>
    </source>
</evidence>
<dbReference type="Proteomes" id="UP000785679">
    <property type="component" value="Unassembled WGS sequence"/>
</dbReference>
<dbReference type="InterPro" id="IPR009091">
    <property type="entry name" value="RCC1/BLIP-II"/>
</dbReference>
<dbReference type="AlphaFoldDB" id="A0A8J8T7I1"/>
<dbReference type="SUPFAM" id="SSF50985">
    <property type="entry name" value="RCC1/BLIP-II"/>
    <property type="match status" value="1"/>
</dbReference>
<gene>
    <name evidence="6" type="ORF">FGO68_gene375</name>
</gene>
<keyword evidence="2" id="KW-0677">Repeat</keyword>
<dbReference type="Pfam" id="PF25390">
    <property type="entry name" value="WD40_RLD"/>
    <property type="match status" value="1"/>
</dbReference>
<dbReference type="GO" id="GO:0005085">
    <property type="term" value="F:guanyl-nucleotide exchange factor activity"/>
    <property type="evidence" value="ECO:0007669"/>
    <property type="project" value="TreeGrafter"/>
</dbReference>
<sequence length="631" mass="69661">MEVIQSRAAQSRKRPSNAKERLMVTSSSNDRRNYAEQLDSAQVNKNGDGSLSEAFQVRIKKIRTRREKNEDYEGNVRTESRGQEEGRKIEIKMPQAGLNLSTNMELNSPIFGNQPPAIMQGIHTSISQAIPVKRNIFDAMPANTNESIQASTKASANYYTSIENSLPIRSLKNNNAELEGISPNQMGTLNANCLLSRKKLPNTQSLLQRPSRKSLSTKSNQDSYFSKNEGNLSSFTQYMMNEFAQSQLNNSSYVTQTTRAGANHLMDNPLNSLKSNASGLGAAYKSVFNSKQLANIDSGIFRPNNFQESFSNHFPQQSIKTLPTMSAMSHNNKSLILPSLMNDHYTSQNDDIQKKSKLFKQVIRQQNQIQITRQEDFSSERAQSQTGKLRQVKSNKRKEGGGLYVWGSTQDGQLGNGTSSEDLKKFYCDPISLKLAVKVCQIVCGAGHTLILTQQSQLYSWGGNLLGQLGLGDTYSRSSPTEVVIKDKIICEIASGAGHCLVLDTYGVVYSWGASADYQTGHFPCGEGILSQCITEPKRIDQLSQQNVQVMKLACGVKHSALITTNQELICFGSNEFGQCGDGKHGADLIKRSMEVNPYLRGKQIELVACGGAHTIAKSSTQEIFSFGFND</sequence>
<dbReference type="InterPro" id="IPR000408">
    <property type="entry name" value="Reg_chr_condens"/>
</dbReference>
<feature type="repeat" description="RCC1" evidence="3">
    <location>
        <begin position="507"/>
        <end position="566"/>
    </location>
</feature>
<dbReference type="PRINTS" id="PR00633">
    <property type="entry name" value="RCCNDNSATION"/>
</dbReference>
<evidence type="ECO:0000313" key="7">
    <source>
        <dbReference type="Proteomes" id="UP000785679"/>
    </source>
</evidence>
<keyword evidence="7" id="KW-1185">Reference proteome</keyword>
<evidence type="ECO:0000259" key="5">
    <source>
        <dbReference type="Pfam" id="PF25390"/>
    </source>
</evidence>
<feature type="repeat" description="RCC1" evidence="3">
    <location>
        <begin position="401"/>
        <end position="455"/>
    </location>
</feature>
<dbReference type="Gene3D" id="2.130.10.30">
    <property type="entry name" value="Regulator of chromosome condensation 1/beta-lactamase-inhibitor protein II"/>
    <property type="match status" value="1"/>
</dbReference>
<proteinExistence type="predicted"/>
<dbReference type="PANTHER" id="PTHR45982">
    <property type="entry name" value="REGULATOR OF CHROMOSOME CONDENSATION"/>
    <property type="match status" value="1"/>
</dbReference>
<evidence type="ECO:0000313" key="6">
    <source>
        <dbReference type="EMBL" id="TNV85204.1"/>
    </source>
</evidence>
<dbReference type="InterPro" id="IPR058923">
    <property type="entry name" value="RCC1-like_dom"/>
</dbReference>
<keyword evidence="1" id="KW-0344">Guanine-nucleotide releasing factor</keyword>
<dbReference type="GO" id="GO:0005737">
    <property type="term" value="C:cytoplasm"/>
    <property type="evidence" value="ECO:0007669"/>
    <property type="project" value="TreeGrafter"/>
</dbReference>
<dbReference type="PROSITE" id="PS00626">
    <property type="entry name" value="RCC1_2"/>
    <property type="match status" value="1"/>
</dbReference>
<evidence type="ECO:0000256" key="2">
    <source>
        <dbReference type="ARBA" id="ARBA00022737"/>
    </source>
</evidence>
<comment type="caution">
    <text evidence="6">The sequence shown here is derived from an EMBL/GenBank/DDBJ whole genome shotgun (WGS) entry which is preliminary data.</text>
</comment>
<dbReference type="PROSITE" id="PS50012">
    <property type="entry name" value="RCC1_3"/>
    <property type="match status" value="3"/>
</dbReference>
<feature type="region of interest" description="Disordered" evidence="4">
    <location>
        <begin position="201"/>
        <end position="223"/>
    </location>
</feature>
<dbReference type="OrthoDB" id="8068875at2759"/>
<evidence type="ECO:0000256" key="3">
    <source>
        <dbReference type="PROSITE-ProRule" id="PRU00235"/>
    </source>
</evidence>